<dbReference type="PANTHER" id="PTHR10917:SF0">
    <property type="entry name" value="DNA-DIRECTED RNA POLYMERASES I, II, AND III SUBUNIT RPABC3"/>
    <property type="match status" value="1"/>
</dbReference>
<evidence type="ECO:0000313" key="6">
    <source>
        <dbReference type="Proteomes" id="UP000054498"/>
    </source>
</evidence>
<protein>
    <submittedName>
        <fullName evidence="5">DNA-directed RNA polymerases I, II, and III subunit RPABC3</fullName>
    </submittedName>
</protein>
<dbReference type="PIRSF" id="PIRSF000779">
    <property type="entry name" value="RNA_pol_Rpb8"/>
    <property type="match status" value="1"/>
</dbReference>
<dbReference type="AlphaFoldDB" id="A0A0D2JLM9"/>
<sequence length="160" mass="18174">MSSNELFEDVFDVQRRDPDGRKFDKVSHREAPAAVSRYVLKSDLYEFEATVDINIDIFPLQVGDKVSLCLARTIHKDGTAETGKYDKTFPTFSKKETLLDSYDYVMHGKVFKYGDTHSGGSTKLEIYFSFGGLLMKLVGDPSKLKVIEVDSTVYLLIRRL</sequence>
<dbReference type="GO" id="GO:0003899">
    <property type="term" value="F:DNA-directed RNA polymerase activity"/>
    <property type="evidence" value="ECO:0007669"/>
    <property type="project" value="UniProtKB-UniRule"/>
</dbReference>
<dbReference type="InterPro" id="IPR005570">
    <property type="entry name" value="RPABC3"/>
</dbReference>
<comment type="similarity">
    <text evidence="2 4">Belongs to the eukaryotic RPB8 RNA polymerase subunit family.</text>
</comment>
<evidence type="ECO:0000256" key="1">
    <source>
        <dbReference type="ARBA" id="ARBA00004123"/>
    </source>
</evidence>
<dbReference type="OrthoDB" id="20018at2759"/>
<dbReference type="GO" id="GO:0005666">
    <property type="term" value="C:RNA polymerase III complex"/>
    <property type="evidence" value="ECO:0007669"/>
    <property type="project" value="TreeGrafter"/>
</dbReference>
<gene>
    <name evidence="5" type="ORF">MNEG_7835</name>
</gene>
<name>A0A0D2JLM9_9CHLO</name>
<reference evidence="5 6" key="1">
    <citation type="journal article" date="2013" name="BMC Genomics">
        <title>Reconstruction of the lipid metabolism for the microalga Monoraphidium neglectum from its genome sequence reveals characteristics suitable for biofuel production.</title>
        <authorList>
            <person name="Bogen C."/>
            <person name="Al-Dilaimi A."/>
            <person name="Albersmeier A."/>
            <person name="Wichmann J."/>
            <person name="Grundmann M."/>
            <person name="Rupp O."/>
            <person name="Lauersen K.J."/>
            <person name="Blifernez-Klassen O."/>
            <person name="Kalinowski J."/>
            <person name="Goesmann A."/>
            <person name="Mussgnug J.H."/>
            <person name="Kruse O."/>
        </authorList>
    </citation>
    <scope>NUCLEOTIDE SEQUENCE [LARGE SCALE GENOMIC DNA]</scope>
    <source>
        <strain evidence="5 6">SAG 48.87</strain>
    </source>
</reference>
<dbReference type="Gene3D" id="2.40.50.140">
    <property type="entry name" value="Nucleic acid-binding proteins"/>
    <property type="match status" value="1"/>
</dbReference>
<dbReference type="SMART" id="SM00658">
    <property type="entry name" value="RPOL8c"/>
    <property type="match status" value="1"/>
</dbReference>
<dbReference type="Pfam" id="PF03870">
    <property type="entry name" value="RNA_pol_Rpb8"/>
    <property type="match status" value="1"/>
</dbReference>
<evidence type="ECO:0000256" key="2">
    <source>
        <dbReference type="ARBA" id="ARBA00008912"/>
    </source>
</evidence>
<evidence type="ECO:0000256" key="4">
    <source>
        <dbReference type="PIRNR" id="PIRNR000779"/>
    </source>
</evidence>
<keyword evidence="3 4" id="KW-0539">Nucleus</keyword>
<dbReference type="GeneID" id="25740711"/>
<dbReference type="STRING" id="145388.A0A0D2JLM9"/>
<dbReference type="GO" id="GO:0006351">
    <property type="term" value="P:DNA-templated transcription"/>
    <property type="evidence" value="ECO:0007669"/>
    <property type="project" value="UniProtKB-UniRule"/>
</dbReference>
<dbReference type="GO" id="GO:0005665">
    <property type="term" value="C:RNA polymerase II, core complex"/>
    <property type="evidence" value="ECO:0007669"/>
    <property type="project" value="UniProtKB-UniRule"/>
</dbReference>
<dbReference type="Proteomes" id="UP000054498">
    <property type="component" value="Unassembled WGS sequence"/>
</dbReference>
<proteinExistence type="inferred from homology"/>
<keyword evidence="6" id="KW-1185">Reference proteome</keyword>
<evidence type="ECO:0000256" key="3">
    <source>
        <dbReference type="ARBA" id="ARBA00023242"/>
    </source>
</evidence>
<dbReference type="GO" id="GO:0005736">
    <property type="term" value="C:RNA polymerase I complex"/>
    <property type="evidence" value="ECO:0007669"/>
    <property type="project" value="TreeGrafter"/>
</dbReference>
<keyword evidence="5" id="KW-0240">DNA-directed RNA polymerase</keyword>
<keyword evidence="5" id="KW-0804">Transcription</keyword>
<evidence type="ECO:0000313" key="5">
    <source>
        <dbReference type="EMBL" id="KIZ00128.1"/>
    </source>
</evidence>
<accession>A0A0D2JLM9</accession>
<dbReference type="KEGG" id="mng:MNEG_7835"/>
<dbReference type="EMBL" id="KK101644">
    <property type="protein sequence ID" value="KIZ00128.1"/>
    <property type="molecule type" value="Genomic_DNA"/>
</dbReference>
<dbReference type="PANTHER" id="PTHR10917">
    <property type="entry name" value="DNA-DIRECTED RNA POLYMERASES I, II, AND III SUBUNIT RPABC3"/>
    <property type="match status" value="1"/>
</dbReference>
<dbReference type="SUPFAM" id="SSF50249">
    <property type="entry name" value="Nucleic acid-binding proteins"/>
    <property type="match status" value="1"/>
</dbReference>
<dbReference type="InterPro" id="IPR012340">
    <property type="entry name" value="NA-bd_OB-fold"/>
</dbReference>
<organism evidence="5 6">
    <name type="scientific">Monoraphidium neglectum</name>
    <dbReference type="NCBI Taxonomy" id="145388"/>
    <lineage>
        <taxon>Eukaryota</taxon>
        <taxon>Viridiplantae</taxon>
        <taxon>Chlorophyta</taxon>
        <taxon>core chlorophytes</taxon>
        <taxon>Chlorophyceae</taxon>
        <taxon>CS clade</taxon>
        <taxon>Sphaeropleales</taxon>
        <taxon>Selenastraceae</taxon>
        <taxon>Monoraphidium</taxon>
    </lineage>
</organism>
<dbReference type="RefSeq" id="XP_013899147.1">
    <property type="nucleotide sequence ID" value="XM_014043693.1"/>
</dbReference>
<comment type="subcellular location">
    <subcellularLocation>
        <location evidence="1">Nucleus</location>
    </subcellularLocation>
</comment>